<evidence type="ECO:0000256" key="6">
    <source>
        <dbReference type="ARBA" id="ARBA00022840"/>
    </source>
</evidence>
<feature type="transmembrane region" description="Helical" evidence="10">
    <location>
        <begin position="791"/>
        <end position="813"/>
    </location>
</feature>
<evidence type="ECO:0000256" key="2">
    <source>
        <dbReference type="ARBA" id="ARBA00022527"/>
    </source>
</evidence>
<keyword evidence="2" id="KW-0723">Serine/threonine-protein kinase</keyword>
<keyword evidence="10" id="KW-0812">Transmembrane</keyword>
<dbReference type="Pfam" id="PF00069">
    <property type="entry name" value="Pkinase"/>
    <property type="match status" value="1"/>
</dbReference>
<feature type="region of interest" description="Disordered" evidence="9">
    <location>
        <begin position="1167"/>
        <end position="1191"/>
    </location>
</feature>
<evidence type="ECO:0000256" key="5">
    <source>
        <dbReference type="ARBA" id="ARBA00022777"/>
    </source>
</evidence>
<dbReference type="RefSeq" id="WP_072041329.1">
    <property type="nucleotide sequence ID" value="NZ_QVFV01000007.1"/>
</dbReference>
<accession>A0A4Q7E2U8</accession>
<keyword evidence="3" id="KW-0808">Transferase</keyword>
<organism evidence="12 13">
    <name type="scientific">Leptolyngbya iicbica LK</name>
    <dbReference type="NCBI Taxonomy" id="2294035"/>
    <lineage>
        <taxon>Bacteria</taxon>
        <taxon>Bacillati</taxon>
        <taxon>Cyanobacteriota</taxon>
        <taxon>Cyanophyceae</taxon>
        <taxon>Leptolyngbyales</taxon>
        <taxon>Leptolyngbyaceae</taxon>
        <taxon>Leptolyngbya group</taxon>
        <taxon>Leptolyngbya</taxon>
        <taxon>Leptolyngbya iicbica</taxon>
    </lineage>
</organism>
<evidence type="ECO:0000256" key="10">
    <source>
        <dbReference type="SAM" id="Phobius"/>
    </source>
</evidence>
<proteinExistence type="predicted"/>
<dbReference type="Pfam" id="PF14516">
    <property type="entry name" value="AAA_35"/>
    <property type="match status" value="1"/>
</dbReference>
<keyword evidence="10" id="KW-0472">Membrane</keyword>
<dbReference type="EMBL" id="QVFV01000007">
    <property type="protein sequence ID" value="RZM75611.1"/>
    <property type="molecule type" value="Genomic_DNA"/>
</dbReference>
<evidence type="ECO:0000256" key="3">
    <source>
        <dbReference type="ARBA" id="ARBA00022679"/>
    </source>
</evidence>
<gene>
    <name evidence="12" type="ORF">DYY88_20110</name>
</gene>
<comment type="catalytic activity">
    <reaction evidence="8">
        <text>L-seryl-[protein] + ATP = O-phospho-L-seryl-[protein] + ADP + H(+)</text>
        <dbReference type="Rhea" id="RHEA:17989"/>
        <dbReference type="Rhea" id="RHEA-COMP:9863"/>
        <dbReference type="Rhea" id="RHEA-COMP:11604"/>
        <dbReference type="ChEBI" id="CHEBI:15378"/>
        <dbReference type="ChEBI" id="CHEBI:29999"/>
        <dbReference type="ChEBI" id="CHEBI:30616"/>
        <dbReference type="ChEBI" id="CHEBI:83421"/>
        <dbReference type="ChEBI" id="CHEBI:456216"/>
        <dbReference type="EC" id="2.7.11.1"/>
    </reaction>
</comment>
<keyword evidence="5" id="KW-0418">Kinase</keyword>
<reference evidence="12 13" key="1">
    <citation type="submission" date="2018-11" db="EMBL/GenBank/DDBJ databases">
        <title>Whole genome sequencing of an environmental sample.</title>
        <authorList>
            <person name="Sarangi A.N."/>
            <person name="Singh D."/>
            <person name="Tripathy S."/>
        </authorList>
    </citation>
    <scope>NUCLEOTIDE SEQUENCE [LARGE SCALE GENOMIC DNA]</scope>
    <source>
        <strain evidence="12 13">Lakshadweep</strain>
    </source>
</reference>
<evidence type="ECO:0000256" key="4">
    <source>
        <dbReference type="ARBA" id="ARBA00022741"/>
    </source>
</evidence>
<sequence length="1191" mass="136036">MSTSSSYEYHLGGTLPINAPSYVERQADQRLYESLIAGEFCYVLNARQMGKSSLRVRTMQRLREAGVSCTSIDITSIGTRDITSDQLYAGVVDSIVNNLQEMNLDNWQVWWESQGLISPVQRFENFIDQVLLEKLKNNIVIFIDEIDSVLSLDFDAGDFFAAIRDCYNRRADQPKYNRLTFALMGVATPSDLIQDKRRTPFNVGRAIELTGFSADEAQPLIPGLSAKAQNPQAVLERILDFTEGQPFLTQKICLLIHKSNFTIPANQETELVYKIVHAKVISNWESQDEPIHLRTIQQRFLSKEEQFRGKLLGVYQQILEQGYVDADDSPEQVELRLSGLVVKQAGYLKVYNPIYKEVFSSELVSEELKKIRPYAESLKAWLGSSYEDDSRLLRGKALREALDWLLGKEINPEDHDFIRSSLANLLLEDGKCIDTLSQYKKILTGKWVPDEEAANSQIFLELGILEVIDKRLAIAHDIYLDLFNGDWVQRVLTEAQNRRIIRKRYEVVSKLSSDSPIKAYLVRDLDLAGKPQYIIKHLTPITNNLDLLEHIKDLFNSKLKDFEKIRGHEKIPNLIAFFEEEGEFYIVQDFVEGNNLDAEIAPYKRWEEGKVIDFLIDICKVLGFIHHQGLAHLNLKPSNIRRKQIDKSLVLIDFGILQEIMSLVDLEQRRDLSEDSWTLDYYPPEEISEWSDEQRDIYALGMIAIQALTGNYPCELNIDRKTREVIWRYSVSNQPMVDIRSEFANVIDRMVSHKLSSRYRDIDEILTDLHELEKFPRRKNRGLLSLKRHHAFMLGTGIFALLGLTGFAAFKLYERTQTYQAFRENLNLCQGLVKAPKAYGDNLIDLEVDSLAGRRITACETAIEQIENKNIDVDNDILPILFVRQGQARIIQWIGKSDSTKEEFLESAIENFQTAVNATSSSNDQSLLEENDEVNVLPQTFFYLGLAQNMEQVEQTNQTGELSPLEGIRYNNAHERAIQQYMDMPAEELSDEDIPILGTLAFLLFQAKEYGQEEFELSISLLEKAIEKSNLIDLKANSLNYNLAVVNARGGNYRDADKLYNNGDFLDNSNAFMSLGFIHLIFSDREWPLALEAFDKALDINPRLALAKKYRDKLRACLSGNATCNRAELTRDAIEKTEGLEKVFPLAPIYQCSDYPVLAIAEQVAEGSNSERRLDDCPLQAPAPEQNADDD</sequence>
<dbReference type="SMART" id="SM00220">
    <property type="entry name" value="S_TKc"/>
    <property type="match status" value="1"/>
</dbReference>
<dbReference type="AlphaFoldDB" id="A0A4Q7E2U8"/>
<dbReference type="GO" id="GO:0004674">
    <property type="term" value="F:protein serine/threonine kinase activity"/>
    <property type="evidence" value="ECO:0007669"/>
    <property type="project" value="UniProtKB-KW"/>
</dbReference>
<dbReference type="PANTHER" id="PTHR24363:SF0">
    <property type="entry name" value="SERINE_THREONINE KINASE LIKE DOMAIN CONTAINING 1"/>
    <property type="match status" value="1"/>
</dbReference>
<evidence type="ECO:0000259" key="11">
    <source>
        <dbReference type="PROSITE" id="PS50011"/>
    </source>
</evidence>
<dbReference type="InterPro" id="IPR027417">
    <property type="entry name" value="P-loop_NTPase"/>
</dbReference>
<dbReference type="InterPro" id="IPR011990">
    <property type="entry name" value="TPR-like_helical_dom_sf"/>
</dbReference>
<evidence type="ECO:0000256" key="1">
    <source>
        <dbReference type="ARBA" id="ARBA00012513"/>
    </source>
</evidence>
<dbReference type="OrthoDB" id="434800at2"/>
<dbReference type="InterPro" id="IPR011009">
    <property type="entry name" value="Kinase-like_dom_sf"/>
</dbReference>
<dbReference type="SUPFAM" id="SSF56112">
    <property type="entry name" value="Protein kinase-like (PK-like)"/>
    <property type="match status" value="1"/>
</dbReference>
<comment type="caution">
    <text evidence="12">The sequence shown here is derived from an EMBL/GenBank/DDBJ whole genome shotgun (WGS) entry which is preliminary data.</text>
</comment>
<evidence type="ECO:0000256" key="7">
    <source>
        <dbReference type="ARBA" id="ARBA00047899"/>
    </source>
</evidence>
<dbReference type="InterPro" id="IPR000719">
    <property type="entry name" value="Prot_kinase_dom"/>
</dbReference>
<keyword evidence="4" id="KW-0547">Nucleotide-binding</keyword>
<protein>
    <recommendedName>
        <fullName evidence="1">non-specific serine/threonine protein kinase</fullName>
        <ecNumber evidence="1">2.7.11.1</ecNumber>
    </recommendedName>
</protein>
<dbReference type="PROSITE" id="PS50011">
    <property type="entry name" value="PROTEIN_KINASE_DOM"/>
    <property type="match status" value="1"/>
</dbReference>
<dbReference type="PANTHER" id="PTHR24363">
    <property type="entry name" value="SERINE/THREONINE PROTEIN KINASE"/>
    <property type="match status" value="1"/>
</dbReference>
<dbReference type="Gene3D" id="1.10.510.10">
    <property type="entry name" value="Transferase(Phosphotransferase) domain 1"/>
    <property type="match status" value="1"/>
</dbReference>
<keyword evidence="10" id="KW-1133">Transmembrane helix</keyword>
<evidence type="ECO:0000313" key="13">
    <source>
        <dbReference type="Proteomes" id="UP000292459"/>
    </source>
</evidence>
<dbReference type="Proteomes" id="UP000292459">
    <property type="component" value="Unassembled WGS sequence"/>
</dbReference>
<feature type="domain" description="Protein kinase" evidence="11">
    <location>
        <begin position="505"/>
        <end position="793"/>
    </location>
</feature>
<dbReference type="SUPFAM" id="SSF52540">
    <property type="entry name" value="P-loop containing nucleoside triphosphate hydrolases"/>
    <property type="match status" value="1"/>
</dbReference>
<comment type="catalytic activity">
    <reaction evidence="7">
        <text>L-threonyl-[protein] + ATP = O-phospho-L-threonyl-[protein] + ADP + H(+)</text>
        <dbReference type="Rhea" id="RHEA:46608"/>
        <dbReference type="Rhea" id="RHEA-COMP:11060"/>
        <dbReference type="Rhea" id="RHEA-COMP:11605"/>
        <dbReference type="ChEBI" id="CHEBI:15378"/>
        <dbReference type="ChEBI" id="CHEBI:30013"/>
        <dbReference type="ChEBI" id="CHEBI:30616"/>
        <dbReference type="ChEBI" id="CHEBI:61977"/>
        <dbReference type="ChEBI" id="CHEBI:456216"/>
        <dbReference type="EC" id="2.7.11.1"/>
    </reaction>
</comment>
<keyword evidence="13" id="KW-1185">Reference proteome</keyword>
<evidence type="ECO:0000256" key="8">
    <source>
        <dbReference type="ARBA" id="ARBA00048679"/>
    </source>
</evidence>
<dbReference type="Gene3D" id="3.40.50.300">
    <property type="entry name" value="P-loop containing nucleotide triphosphate hydrolases"/>
    <property type="match status" value="1"/>
</dbReference>
<evidence type="ECO:0000313" key="12">
    <source>
        <dbReference type="EMBL" id="RZM75611.1"/>
    </source>
</evidence>
<dbReference type="SUPFAM" id="SSF81901">
    <property type="entry name" value="HCP-like"/>
    <property type="match status" value="1"/>
</dbReference>
<keyword evidence="6" id="KW-0067">ATP-binding</keyword>
<dbReference type="GO" id="GO:0005524">
    <property type="term" value="F:ATP binding"/>
    <property type="evidence" value="ECO:0007669"/>
    <property type="project" value="UniProtKB-KW"/>
</dbReference>
<dbReference type="EC" id="2.7.11.1" evidence="1"/>
<evidence type="ECO:0000256" key="9">
    <source>
        <dbReference type="SAM" id="MobiDB-lite"/>
    </source>
</evidence>
<name>A0A4Q7E2U8_9CYAN</name>
<dbReference type="Gene3D" id="1.25.40.10">
    <property type="entry name" value="Tetratricopeptide repeat domain"/>
    <property type="match status" value="1"/>
</dbReference>